<dbReference type="Proteomes" id="UP000482653">
    <property type="component" value="Unassembled WGS sequence"/>
</dbReference>
<name>A0A6L3K154_9BACE</name>
<feature type="chain" id="PRO_5026819051" evidence="2">
    <location>
        <begin position="21"/>
        <end position="976"/>
    </location>
</feature>
<feature type="domain" description="Outer membrane protein beta-barrel" evidence="3">
    <location>
        <begin position="454"/>
        <end position="790"/>
    </location>
</feature>
<gene>
    <name evidence="4" type="ORF">F2Y87_12585</name>
</gene>
<dbReference type="InterPro" id="IPR041700">
    <property type="entry name" value="OMP_b-brl_3"/>
</dbReference>
<protein>
    <submittedName>
        <fullName evidence="4">Outer membrane beta-barrel protein</fullName>
    </submittedName>
</protein>
<dbReference type="InterPro" id="IPR008969">
    <property type="entry name" value="CarboxyPept-like_regulatory"/>
</dbReference>
<organism evidence="4 5">
    <name type="scientific">Bacteroides cellulosilyticus</name>
    <dbReference type="NCBI Taxonomy" id="246787"/>
    <lineage>
        <taxon>Bacteria</taxon>
        <taxon>Pseudomonadati</taxon>
        <taxon>Bacteroidota</taxon>
        <taxon>Bacteroidia</taxon>
        <taxon>Bacteroidales</taxon>
        <taxon>Bacteroidaceae</taxon>
        <taxon>Bacteroides</taxon>
    </lineage>
</organism>
<feature type="signal peptide" evidence="2">
    <location>
        <begin position="1"/>
        <end position="20"/>
    </location>
</feature>
<feature type="region of interest" description="Disordered" evidence="1">
    <location>
        <begin position="946"/>
        <end position="976"/>
    </location>
</feature>
<dbReference type="Gene3D" id="2.60.40.1120">
    <property type="entry name" value="Carboxypeptidase-like, regulatory domain"/>
    <property type="match status" value="1"/>
</dbReference>
<proteinExistence type="predicted"/>
<reference evidence="4 5" key="1">
    <citation type="journal article" date="2019" name="Nat. Med.">
        <title>A library of human gut bacterial isolates paired with longitudinal multiomics data enables mechanistic microbiome research.</title>
        <authorList>
            <person name="Poyet M."/>
            <person name="Groussin M."/>
            <person name="Gibbons S.M."/>
            <person name="Avila-Pacheco J."/>
            <person name="Jiang X."/>
            <person name="Kearney S.M."/>
            <person name="Perrotta A.R."/>
            <person name="Berdy B."/>
            <person name="Zhao S."/>
            <person name="Lieberman T.D."/>
            <person name="Swanson P.K."/>
            <person name="Smith M."/>
            <person name="Roesemann S."/>
            <person name="Alexander J.E."/>
            <person name="Rich S.A."/>
            <person name="Livny J."/>
            <person name="Vlamakis H."/>
            <person name="Clish C."/>
            <person name="Bullock K."/>
            <person name="Deik A."/>
            <person name="Scott J."/>
            <person name="Pierce K.A."/>
            <person name="Xavier R.J."/>
            <person name="Alm E.J."/>
        </authorList>
    </citation>
    <scope>NUCLEOTIDE SEQUENCE [LARGE SCALE GENOMIC DNA]</scope>
    <source>
        <strain evidence="4 5">BIOML-A8</strain>
    </source>
</reference>
<dbReference type="Pfam" id="PF14905">
    <property type="entry name" value="OMP_b-brl_3"/>
    <property type="match status" value="1"/>
</dbReference>
<evidence type="ECO:0000313" key="4">
    <source>
        <dbReference type="EMBL" id="KAA5418759.1"/>
    </source>
</evidence>
<dbReference type="EMBL" id="VVYX01000013">
    <property type="protein sequence ID" value="KAA5418759.1"/>
    <property type="molecule type" value="Genomic_DNA"/>
</dbReference>
<evidence type="ECO:0000259" key="3">
    <source>
        <dbReference type="Pfam" id="PF14905"/>
    </source>
</evidence>
<dbReference type="RefSeq" id="WP_149947013.1">
    <property type="nucleotide sequence ID" value="NZ_JBBNMF010000015.1"/>
</dbReference>
<keyword evidence="2" id="KW-0732">Signal</keyword>
<dbReference type="Pfam" id="PF13620">
    <property type="entry name" value="CarboxypepD_reg"/>
    <property type="match status" value="1"/>
</dbReference>
<dbReference type="SUPFAM" id="SSF49464">
    <property type="entry name" value="Carboxypeptidase regulatory domain-like"/>
    <property type="match status" value="1"/>
</dbReference>
<sequence length="976" mass="108535">MKKVIIGTVLLLTTTLSAFSQTKNITVAGRVIEDDTKEPAVQATVQLLSLPDSAFAAGIATTAQGYFTLPKVQAGKYVLKVSYIGFQPTVLPLQLSAQNPNKNVGTLALKTDAVMLAEAVITAEAPQVQVVEDTLMYNSSAYRTPEGAMLEELVKKLPGAEIDDDGNVKINGKELKKIMVDGKEFFGGDVKTGLKNLPVEMIDKLKTYDKQSDLARITGIDDGEEETVLDLTVKKGMNRGWFGNADAAVGTEDRYAARLNVNHFVDKTQVTVIGSTNNVNNQGFSGGGGGPRWRRNNGLNAPKELGISFATENKKIELGGSAQYNYNDADISNINSSERFLQNGNSYSNSNSVNRNKNSTFRADFRMEWKPDSMTNIIFRPNFSYGKTDNASSSLSGTFDADPFSLVANPNDYLDFDKIIAGDPLKDIRVNATNSGTLSDSKSISTDATLQINRKLNDKGRNITFRGRFGYGDNDNNQYTESTTRYYQIPTNPDSTLVRNQYITTPTNNYNYSAQITYSEPIARATFLQFSYQFQYKYSESDKTTYDLYQINPEWGIGEPLPTGYENHAVDSLGKYAEYRYYNHDASVSLRFIREKYQLSAGMSFQPQSSKLSYKKGNYMIDTTRSVFNFAPNVDFRYRFSKVSQLRFNYRGRTGQPSMENLLPIVDNSNPLNIRVGNPGLKPSFTHSMRLFYNTYNAELQRGIMTHASFSATQNSISNSTEYNEQTGGRTTTPKNINGNWSAFGMFGFNTALKNKKYTINSFSNINYQNNVAYLYNQETKVDDKNTTTGLTLSERLNGAYRNDWFEFGLNGSISYTAERNKLRPDNNQEPYTFSYGANTQLMAPWNMTFTTNIANQSRRGYTDSSMNRNELIWNAQLSQTFLKGAATISFEMYDILKQQSNISRSLTADGRSVSEYNGVNSYCMVHFIYRLNIFGNKAAREKMGRGGFGGPGGPGGPGGHGGPGGRPGGFGGRRF</sequence>
<evidence type="ECO:0000256" key="1">
    <source>
        <dbReference type="SAM" id="MobiDB-lite"/>
    </source>
</evidence>
<dbReference type="AlphaFoldDB" id="A0A6L3K154"/>
<accession>A0A6L3K154</accession>
<evidence type="ECO:0000313" key="5">
    <source>
        <dbReference type="Proteomes" id="UP000482653"/>
    </source>
</evidence>
<evidence type="ECO:0000256" key="2">
    <source>
        <dbReference type="SAM" id="SignalP"/>
    </source>
</evidence>
<dbReference type="SUPFAM" id="SSF56935">
    <property type="entry name" value="Porins"/>
    <property type="match status" value="1"/>
</dbReference>
<comment type="caution">
    <text evidence="4">The sequence shown here is derived from an EMBL/GenBank/DDBJ whole genome shotgun (WGS) entry which is preliminary data.</text>
</comment>